<dbReference type="GO" id="GO:0002940">
    <property type="term" value="P:tRNA N2-guanine methylation"/>
    <property type="evidence" value="ECO:0007669"/>
    <property type="project" value="TreeGrafter"/>
</dbReference>
<keyword evidence="2 9" id="KW-0489">Methyltransferase</keyword>
<dbReference type="PANTHER" id="PTHR10631:SF3">
    <property type="entry name" value="TRNA (GUANINE(26)-N(2))-DIMETHYLTRANSFERASE"/>
    <property type="match status" value="1"/>
</dbReference>
<comment type="caution">
    <text evidence="11">The sequence shown here is derived from an EMBL/GenBank/DDBJ whole genome shotgun (WGS) entry which is preliminary data.</text>
</comment>
<dbReference type="Proteomes" id="UP001174909">
    <property type="component" value="Unassembled WGS sequence"/>
</dbReference>
<feature type="region of interest" description="Disordered" evidence="10">
    <location>
        <begin position="86"/>
        <end position="109"/>
    </location>
</feature>
<evidence type="ECO:0000256" key="9">
    <source>
        <dbReference type="PROSITE-ProRule" id="PRU00958"/>
    </source>
</evidence>
<keyword evidence="6 9" id="KW-0694">RNA-binding</keyword>
<dbReference type="GO" id="GO:0160104">
    <property type="term" value="F:tRNA (guanine(26)-N2)-dimethyltransferase activity"/>
    <property type="evidence" value="ECO:0007669"/>
    <property type="project" value="UniProtKB-EC"/>
</dbReference>
<evidence type="ECO:0000256" key="2">
    <source>
        <dbReference type="ARBA" id="ARBA00022603"/>
    </source>
</evidence>
<dbReference type="SUPFAM" id="SSF53335">
    <property type="entry name" value="S-adenosyl-L-methionine-dependent methyltransferases"/>
    <property type="match status" value="1"/>
</dbReference>
<evidence type="ECO:0000256" key="6">
    <source>
        <dbReference type="ARBA" id="ARBA00022884"/>
    </source>
</evidence>
<keyword evidence="3 9" id="KW-0808">Transferase</keyword>
<evidence type="ECO:0000313" key="12">
    <source>
        <dbReference type="Proteomes" id="UP001174909"/>
    </source>
</evidence>
<dbReference type="InterPro" id="IPR029063">
    <property type="entry name" value="SAM-dependent_MTases_sf"/>
</dbReference>
<evidence type="ECO:0000256" key="8">
    <source>
        <dbReference type="ARBA" id="ARBA00051897"/>
    </source>
</evidence>
<comment type="catalytic activity">
    <reaction evidence="8">
        <text>guanosine(26) in tRNA + 2 S-adenosyl-L-methionine = N(2)-dimethylguanosine(26) in tRNA + 2 S-adenosyl-L-homocysteine + 2 H(+)</text>
        <dbReference type="Rhea" id="RHEA:43140"/>
        <dbReference type="Rhea" id="RHEA-COMP:10359"/>
        <dbReference type="Rhea" id="RHEA-COMP:10360"/>
        <dbReference type="ChEBI" id="CHEBI:15378"/>
        <dbReference type="ChEBI" id="CHEBI:57856"/>
        <dbReference type="ChEBI" id="CHEBI:59789"/>
        <dbReference type="ChEBI" id="CHEBI:74269"/>
        <dbReference type="ChEBI" id="CHEBI:74513"/>
        <dbReference type="EC" id="2.1.1.216"/>
    </reaction>
</comment>
<dbReference type="FunFam" id="3.30.56.70:FF:000001">
    <property type="entry name" value="tRNA (guanine(26)-N(2))-dimethyltransferase"/>
    <property type="match status" value="1"/>
</dbReference>
<keyword evidence="5 9" id="KW-0819">tRNA processing</keyword>
<evidence type="ECO:0000256" key="1">
    <source>
        <dbReference type="ARBA" id="ARBA00022555"/>
    </source>
</evidence>
<keyword evidence="4 9" id="KW-0949">S-adenosyl-L-methionine</keyword>
<keyword evidence="1 9" id="KW-0820">tRNA-binding</keyword>
<dbReference type="PANTHER" id="PTHR10631">
    <property type="entry name" value="N 2 ,N 2 -DIMETHYLGUANOSINE TRNA METHYLTRANSFERASE"/>
    <property type="match status" value="1"/>
</dbReference>
<dbReference type="AlphaFoldDB" id="A0AA35S2C2"/>
<reference evidence="11" key="1">
    <citation type="submission" date="2023-03" db="EMBL/GenBank/DDBJ databases">
        <authorList>
            <person name="Steffen K."/>
            <person name="Cardenas P."/>
        </authorList>
    </citation>
    <scope>NUCLEOTIDE SEQUENCE</scope>
</reference>
<evidence type="ECO:0000256" key="7">
    <source>
        <dbReference type="ARBA" id="ARBA00039099"/>
    </source>
</evidence>
<evidence type="ECO:0000256" key="4">
    <source>
        <dbReference type="ARBA" id="ARBA00022691"/>
    </source>
</evidence>
<evidence type="ECO:0000313" key="11">
    <source>
        <dbReference type="EMBL" id="CAI8020792.1"/>
    </source>
</evidence>
<organism evidence="11 12">
    <name type="scientific">Geodia barretti</name>
    <name type="common">Barrett's horny sponge</name>
    <dbReference type="NCBI Taxonomy" id="519541"/>
    <lineage>
        <taxon>Eukaryota</taxon>
        <taxon>Metazoa</taxon>
        <taxon>Porifera</taxon>
        <taxon>Demospongiae</taxon>
        <taxon>Heteroscleromorpha</taxon>
        <taxon>Tetractinellida</taxon>
        <taxon>Astrophorina</taxon>
        <taxon>Geodiidae</taxon>
        <taxon>Geodia</taxon>
    </lineage>
</organism>
<dbReference type="EMBL" id="CASHTH010001847">
    <property type="protein sequence ID" value="CAI8020792.1"/>
    <property type="molecule type" value="Genomic_DNA"/>
</dbReference>
<evidence type="ECO:0000256" key="3">
    <source>
        <dbReference type="ARBA" id="ARBA00022679"/>
    </source>
</evidence>
<dbReference type="InterPro" id="IPR002905">
    <property type="entry name" value="Trm1"/>
</dbReference>
<dbReference type="EC" id="2.1.1.216" evidence="7"/>
<keyword evidence="12" id="KW-1185">Reference proteome</keyword>
<proteinExistence type="inferred from homology"/>
<dbReference type="GO" id="GO:0000049">
    <property type="term" value="F:tRNA binding"/>
    <property type="evidence" value="ECO:0007669"/>
    <property type="project" value="UniProtKB-UniRule"/>
</dbReference>
<feature type="compositionally biased region" description="Basic residues" evidence="10">
    <location>
        <begin position="99"/>
        <end position="109"/>
    </location>
</feature>
<name>A0AA35S2C2_GEOBA</name>
<dbReference type="GO" id="GO:0005634">
    <property type="term" value="C:nucleus"/>
    <property type="evidence" value="ECO:0007669"/>
    <property type="project" value="TreeGrafter"/>
</dbReference>
<dbReference type="InterPro" id="IPR042296">
    <property type="entry name" value="tRNA_met_Trm1_C"/>
</dbReference>
<evidence type="ECO:0000256" key="10">
    <source>
        <dbReference type="SAM" id="MobiDB-lite"/>
    </source>
</evidence>
<sequence length="109" mass="12470">MVCYRSAFMEQGYRISISHTHANALKTDAPNSVLWDIMRCWVKMKPVKVKPTSPAAVILSKEPKIEASFSVRKDANPPSRIQKLARFPENPEPNWGPKARAKRKYTPYL</sequence>
<comment type="similarity">
    <text evidence="9">Belongs to the class I-like SAM-binding methyltransferase superfamily. Trm1 family.</text>
</comment>
<accession>A0AA35S2C2</accession>
<dbReference type="Gene3D" id="3.30.56.70">
    <property type="entry name" value="N2,N2-dimethylguanosine tRNA methyltransferase, C-terminal domain"/>
    <property type="match status" value="1"/>
</dbReference>
<dbReference type="PROSITE" id="PS51626">
    <property type="entry name" value="SAM_MT_TRM1"/>
    <property type="match status" value="1"/>
</dbReference>
<protein>
    <recommendedName>
        <fullName evidence="7">tRNA (guanine(26)-N(2))-dimethyltransferase</fullName>
        <ecNumber evidence="7">2.1.1.216</ecNumber>
    </recommendedName>
</protein>
<gene>
    <name evidence="11" type="ORF">GBAR_LOCUS12399</name>
</gene>
<evidence type="ECO:0000256" key="5">
    <source>
        <dbReference type="ARBA" id="ARBA00022694"/>
    </source>
</evidence>